<organism evidence="5 6">
    <name type="scientific">Streptomyces lichenis</name>
    <dbReference type="NCBI Taxonomy" id="2306967"/>
    <lineage>
        <taxon>Bacteria</taxon>
        <taxon>Bacillati</taxon>
        <taxon>Actinomycetota</taxon>
        <taxon>Actinomycetes</taxon>
        <taxon>Kitasatosporales</taxon>
        <taxon>Streptomycetaceae</taxon>
        <taxon>Streptomyces</taxon>
    </lineage>
</organism>
<proteinExistence type="predicted"/>
<name>A0ABT0I729_9ACTN</name>
<dbReference type="Proteomes" id="UP001522868">
    <property type="component" value="Unassembled WGS sequence"/>
</dbReference>
<evidence type="ECO:0000313" key="6">
    <source>
        <dbReference type="Proteomes" id="UP001522868"/>
    </source>
</evidence>
<evidence type="ECO:0000256" key="3">
    <source>
        <dbReference type="ARBA" id="ARBA00023163"/>
    </source>
</evidence>
<dbReference type="PROSITE" id="PS00889">
    <property type="entry name" value="CNMP_BINDING_2"/>
    <property type="match status" value="1"/>
</dbReference>
<dbReference type="Gene3D" id="2.60.120.10">
    <property type="entry name" value="Jelly Rolls"/>
    <property type="match status" value="1"/>
</dbReference>
<dbReference type="PANTHER" id="PTHR24567:SF74">
    <property type="entry name" value="HTH-TYPE TRANSCRIPTIONAL REGULATOR ARCR"/>
    <property type="match status" value="1"/>
</dbReference>
<dbReference type="Pfam" id="PF00027">
    <property type="entry name" value="cNMP_binding"/>
    <property type="match status" value="1"/>
</dbReference>
<evidence type="ECO:0000259" key="4">
    <source>
        <dbReference type="PROSITE" id="PS50042"/>
    </source>
</evidence>
<dbReference type="CDD" id="cd00038">
    <property type="entry name" value="CAP_ED"/>
    <property type="match status" value="1"/>
</dbReference>
<evidence type="ECO:0000256" key="1">
    <source>
        <dbReference type="ARBA" id="ARBA00023015"/>
    </source>
</evidence>
<evidence type="ECO:0000256" key="2">
    <source>
        <dbReference type="ARBA" id="ARBA00023125"/>
    </source>
</evidence>
<reference evidence="5 6" key="1">
    <citation type="submission" date="2022-04" db="EMBL/GenBank/DDBJ databases">
        <title>Streptomyces sp. nov. LCR6-01 isolated from Lichen of Dirinaria sp.</title>
        <authorList>
            <person name="Kanchanasin P."/>
            <person name="Tanasupawat S."/>
            <person name="Phongsopitanun W."/>
        </authorList>
    </citation>
    <scope>NUCLEOTIDE SEQUENCE [LARGE SCALE GENOMIC DNA]</scope>
    <source>
        <strain evidence="5 6">LCR6-01</strain>
    </source>
</reference>
<dbReference type="SUPFAM" id="SSF51206">
    <property type="entry name" value="cAMP-binding domain-like"/>
    <property type="match status" value="1"/>
</dbReference>
<sequence>MSEDTSALPARPLRDLIPAEAWQHIEDLPTRPHRAADTLLRQGEGGHHVLALVDGLVKVVHTSRDGRKRLLAFRGPGELLGEMALQDGGVRTASVHAITDCKVKVLLAVDFRSFVEKYRLAPQLAIYAVSRVREQTQGYDGDTVQRLAAALLRLVEIAPKGRFSLTRDELAQHLGVGRRSIAEALTVFGPECVTVGRAWVEVLDPCRLRALAGGEPYT</sequence>
<keyword evidence="3" id="KW-0804">Transcription</keyword>
<dbReference type="InterPro" id="IPR018490">
    <property type="entry name" value="cNMP-bd_dom_sf"/>
</dbReference>
<keyword evidence="1" id="KW-0805">Transcription regulation</keyword>
<keyword evidence="6" id="KW-1185">Reference proteome</keyword>
<evidence type="ECO:0000313" key="5">
    <source>
        <dbReference type="EMBL" id="MCK8677134.1"/>
    </source>
</evidence>
<dbReference type="InterPro" id="IPR014710">
    <property type="entry name" value="RmlC-like_jellyroll"/>
</dbReference>
<dbReference type="Gene3D" id="1.10.10.10">
    <property type="entry name" value="Winged helix-like DNA-binding domain superfamily/Winged helix DNA-binding domain"/>
    <property type="match status" value="1"/>
</dbReference>
<dbReference type="SMART" id="SM00100">
    <property type="entry name" value="cNMP"/>
    <property type="match status" value="1"/>
</dbReference>
<feature type="domain" description="Cyclic nucleotide-binding" evidence="4">
    <location>
        <begin position="12"/>
        <end position="115"/>
    </location>
</feature>
<protein>
    <submittedName>
        <fullName evidence="5">Cyclic nucleotide-binding domain-containing protein</fullName>
    </submittedName>
</protein>
<dbReference type="InterPro" id="IPR036390">
    <property type="entry name" value="WH_DNA-bd_sf"/>
</dbReference>
<dbReference type="SUPFAM" id="SSF46785">
    <property type="entry name" value="Winged helix' DNA-binding domain"/>
    <property type="match status" value="1"/>
</dbReference>
<accession>A0ABT0I729</accession>
<dbReference type="PROSITE" id="PS50042">
    <property type="entry name" value="CNMP_BINDING_3"/>
    <property type="match status" value="1"/>
</dbReference>
<dbReference type="EMBL" id="JALPTH010000005">
    <property type="protein sequence ID" value="MCK8677134.1"/>
    <property type="molecule type" value="Genomic_DNA"/>
</dbReference>
<dbReference type="InterPro" id="IPR050397">
    <property type="entry name" value="Env_Response_Regulators"/>
</dbReference>
<dbReference type="InterPro" id="IPR018488">
    <property type="entry name" value="cNMP-bd_CS"/>
</dbReference>
<dbReference type="InterPro" id="IPR000595">
    <property type="entry name" value="cNMP-bd_dom"/>
</dbReference>
<keyword evidence="2" id="KW-0238">DNA-binding</keyword>
<dbReference type="RefSeq" id="WP_248632368.1">
    <property type="nucleotide sequence ID" value="NZ_JALPTH010000005.1"/>
</dbReference>
<dbReference type="InterPro" id="IPR012318">
    <property type="entry name" value="HTH_CRP"/>
</dbReference>
<dbReference type="PANTHER" id="PTHR24567">
    <property type="entry name" value="CRP FAMILY TRANSCRIPTIONAL REGULATORY PROTEIN"/>
    <property type="match status" value="1"/>
</dbReference>
<dbReference type="InterPro" id="IPR036388">
    <property type="entry name" value="WH-like_DNA-bd_sf"/>
</dbReference>
<gene>
    <name evidence="5" type="ORF">M1O15_06965</name>
</gene>
<dbReference type="Pfam" id="PF13545">
    <property type="entry name" value="HTH_Crp_2"/>
    <property type="match status" value="1"/>
</dbReference>
<comment type="caution">
    <text evidence="5">The sequence shown here is derived from an EMBL/GenBank/DDBJ whole genome shotgun (WGS) entry which is preliminary data.</text>
</comment>